<accession>A0ABP7DAB4</accession>
<comment type="caution">
    <text evidence="2">The sequence shown here is derived from an EMBL/GenBank/DDBJ whole genome shotgun (WGS) entry which is preliminary data.</text>
</comment>
<dbReference type="SUPFAM" id="SSF53300">
    <property type="entry name" value="vWA-like"/>
    <property type="match status" value="1"/>
</dbReference>
<feature type="compositionally biased region" description="Basic and acidic residues" evidence="1">
    <location>
        <begin position="208"/>
        <end position="220"/>
    </location>
</feature>
<proteinExistence type="predicted"/>
<dbReference type="Proteomes" id="UP001500752">
    <property type="component" value="Unassembled WGS sequence"/>
</dbReference>
<evidence type="ECO:0000256" key="1">
    <source>
        <dbReference type="SAM" id="MobiDB-lite"/>
    </source>
</evidence>
<dbReference type="InterPro" id="IPR036465">
    <property type="entry name" value="vWFA_dom_sf"/>
</dbReference>
<protein>
    <recommendedName>
        <fullName evidence="4">VWA domain-containing protein</fullName>
    </recommendedName>
</protein>
<evidence type="ECO:0008006" key="4">
    <source>
        <dbReference type="Google" id="ProtNLM"/>
    </source>
</evidence>
<dbReference type="CDD" id="cd00198">
    <property type="entry name" value="vWFA"/>
    <property type="match status" value="1"/>
</dbReference>
<keyword evidence="3" id="KW-1185">Reference proteome</keyword>
<name>A0ABP7DAB4_9MICC</name>
<organism evidence="2 3">
    <name type="scientific">Arthrobacter ginkgonis</name>
    <dbReference type="NCBI Taxonomy" id="1630594"/>
    <lineage>
        <taxon>Bacteria</taxon>
        <taxon>Bacillati</taxon>
        <taxon>Actinomycetota</taxon>
        <taxon>Actinomycetes</taxon>
        <taxon>Micrococcales</taxon>
        <taxon>Micrococcaceae</taxon>
        <taxon>Arthrobacter</taxon>
    </lineage>
</organism>
<dbReference type="EMBL" id="BAABEO010000034">
    <property type="protein sequence ID" value="GAA3701865.1"/>
    <property type="molecule type" value="Genomic_DNA"/>
</dbReference>
<evidence type="ECO:0000313" key="3">
    <source>
        <dbReference type="Proteomes" id="UP001500752"/>
    </source>
</evidence>
<gene>
    <name evidence="2" type="ORF">GCM10023081_42860</name>
</gene>
<sequence length="231" mass="24943">MSKTRTDIVMLLDRSGSMASIADDMIGGFNAFIDEQRRTDPDGTVSLYQFDDGFAEVYVERPLADVESLVLVPRGRTALLDSIGRSIAETRARIQAKPEAERPGTVVFGIITDGQENASREITHAAAKALIERQEEKDGWTFLYLGANQDAIEVGAGLGIARERSMTYSPDRVGDAMVAMSDSVHALRTARAQGLDVDAARAAATYSEAHREAAMPETPRRRGKGGKPAGT</sequence>
<reference evidence="3" key="1">
    <citation type="journal article" date="2019" name="Int. J. Syst. Evol. Microbiol.">
        <title>The Global Catalogue of Microorganisms (GCM) 10K type strain sequencing project: providing services to taxonomists for standard genome sequencing and annotation.</title>
        <authorList>
            <consortium name="The Broad Institute Genomics Platform"/>
            <consortium name="The Broad Institute Genome Sequencing Center for Infectious Disease"/>
            <person name="Wu L."/>
            <person name="Ma J."/>
        </authorList>
    </citation>
    <scope>NUCLEOTIDE SEQUENCE [LARGE SCALE GENOMIC DNA]</scope>
    <source>
        <strain evidence="3">JCM 30742</strain>
    </source>
</reference>
<dbReference type="RefSeq" id="WP_345154130.1">
    <property type="nucleotide sequence ID" value="NZ_BAABEO010000034.1"/>
</dbReference>
<feature type="region of interest" description="Disordered" evidence="1">
    <location>
        <begin position="207"/>
        <end position="231"/>
    </location>
</feature>
<dbReference type="Gene3D" id="3.40.50.410">
    <property type="entry name" value="von Willebrand factor, type A domain"/>
    <property type="match status" value="1"/>
</dbReference>
<evidence type="ECO:0000313" key="2">
    <source>
        <dbReference type="EMBL" id="GAA3701865.1"/>
    </source>
</evidence>